<sequence length="193" mass="21069">MIRPIALVLTLTLMACGQAPNDRPMPGAITLNEAFDADFDLIDDQGEPATDERFEGKPMFIYFGFTACPDICPAALGIMTQTLDRLGAQSKAIQPLFISVDPARDDPERLRNHLAYDGRILGLTGSQAAIDDARLALNYYAARRELPDSALGYTIDHQRIFFLTDAAGTPVLAFPDSTDPALLAKAIRRILSE</sequence>
<evidence type="ECO:0000256" key="3">
    <source>
        <dbReference type="PIRSR" id="PIRSR603782-2"/>
    </source>
</evidence>
<keyword evidence="2" id="KW-0479">Metal-binding</keyword>
<accession>E0TEQ8</accession>
<dbReference type="InterPro" id="IPR003782">
    <property type="entry name" value="SCO1/SenC"/>
</dbReference>
<keyword evidence="5" id="KW-1185">Reference proteome</keyword>
<dbReference type="GO" id="GO:0046872">
    <property type="term" value="F:metal ion binding"/>
    <property type="evidence" value="ECO:0007669"/>
    <property type="project" value="UniProtKB-KW"/>
</dbReference>
<keyword evidence="2" id="KW-0186">Copper</keyword>
<feature type="binding site" evidence="2">
    <location>
        <position position="68"/>
    </location>
    <ligand>
        <name>Cu cation</name>
        <dbReference type="ChEBI" id="CHEBI:23378"/>
    </ligand>
</feature>
<protein>
    <submittedName>
        <fullName evidence="4">SCO1/SenC family protein</fullName>
    </submittedName>
</protein>
<dbReference type="SUPFAM" id="SSF52833">
    <property type="entry name" value="Thioredoxin-like"/>
    <property type="match status" value="1"/>
</dbReference>
<dbReference type="Pfam" id="PF02630">
    <property type="entry name" value="SCO1-SenC"/>
    <property type="match status" value="1"/>
</dbReference>
<feature type="binding site" evidence="2">
    <location>
        <position position="72"/>
    </location>
    <ligand>
        <name>Cu cation</name>
        <dbReference type="ChEBI" id="CHEBI:23378"/>
    </ligand>
</feature>
<dbReference type="CDD" id="cd02968">
    <property type="entry name" value="SCO"/>
    <property type="match status" value="1"/>
</dbReference>
<dbReference type="PROSITE" id="PS51257">
    <property type="entry name" value="PROKAR_LIPOPROTEIN"/>
    <property type="match status" value="1"/>
</dbReference>
<dbReference type="OrthoDB" id="9790194at2"/>
<dbReference type="AlphaFoldDB" id="E0TEQ8"/>
<evidence type="ECO:0000313" key="4">
    <source>
        <dbReference type="EMBL" id="ADM08941.1"/>
    </source>
</evidence>
<feature type="binding site" evidence="2">
    <location>
        <position position="157"/>
    </location>
    <ligand>
        <name>Cu cation</name>
        <dbReference type="ChEBI" id="CHEBI:23378"/>
    </ligand>
</feature>
<evidence type="ECO:0000256" key="1">
    <source>
        <dbReference type="ARBA" id="ARBA00010996"/>
    </source>
</evidence>
<comment type="similarity">
    <text evidence="1">Belongs to the SCO1/2 family.</text>
</comment>
<proteinExistence type="inferred from homology"/>
<dbReference type="Proteomes" id="UP000001302">
    <property type="component" value="Chromosome"/>
</dbReference>
<dbReference type="KEGG" id="pbr:PB2503_04332"/>
<dbReference type="Gene3D" id="3.40.30.10">
    <property type="entry name" value="Glutaredoxin"/>
    <property type="match status" value="1"/>
</dbReference>
<dbReference type="PANTHER" id="PTHR12151">
    <property type="entry name" value="ELECTRON TRANSPORT PROTIN SCO1/SENC FAMILY MEMBER"/>
    <property type="match status" value="1"/>
</dbReference>
<evidence type="ECO:0000256" key="2">
    <source>
        <dbReference type="PIRSR" id="PIRSR603782-1"/>
    </source>
</evidence>
<dbReference type="InterPro" id="IPR036249">
    <property type="entry name" value="Thioredoxin-like_sf"/>
</dbReference>
<dbReference type="EMBL" id="CP002156">
    <property type="protein sequence ID" value="ADM08941.1"/>
    <property type="molecule type" value="Genomic_DNA"/>
</dbReference>
<dbReference type="STRING" id="314260.PB2503_04332"/>
<reference evidence="4 5" key="2">
    <citation type="journal article" date="2011" name="J. Bacteriol.">
        <title>Complete genome sequence of strain HTCC2503T of Parvularcula bermudensis, the type species of the order "Parvularculales" in the class Alphaproteobacteria.</title>
        <authorList>
            <person name="Oh H.M."/>
            <person name="Kang I."/>
            <person name="Vergin K.L."/>
            <person name="Kang D."/>
            <person name="Rhee K.H."/>
            <person name="Giovannoni S.J."/>
            <person name="Cho J.C."/>
        </authorList>
    </citation>
    <scope>NUCLEOTIDE SEQUENCE [LARGE SCALE GENOMIC DNA]</scope>
    <source>
        <strain evidence="5">ATCC BAA-594 / HTCC2503 / KCTC 12087</strain>
    </source>
</reference>
<dbReference type="RefSeq" id="WP_013299915.1">
    <property type="nucleotide sequence ID" value="NC_014414.1"/>
</dbReference>
<evidence type="ECO:0000313" key="5">
    <source>
        <dbReference type="Proteomes" id="UP000001302"/>
    </source>
</evidence>
<gene>
    <name evidence="4" type="ordered locus">PB2503_04332</name>
</gene>
<reference evidence="5" key="1">
    <citation type="submission" date="2010-08" db="EMBL/GenBank/DDBJ databases">
        <title>Genome sequence of Parvularcula bermudensis HTCC2503.</title>
        <authorList>
            <person name="Kang D.-M."/>
            <person name="Oh H.-M."/>
            <person name="Cho J.-C."/>
        </authorList>
    </citation>
    <scope>NUCLEOTIDE SEQUENCE [LARGE SCALE GENOMIC DNA]</scope>
    <source>
        <strain evidence="5">ATCC BAA-594 / HTCC2503 / KCTC 12087</strain>
    </source>
</reference>
<feature type="disulfide bond" description="Redox-active" evidence="3">
    <location>
        <begin position="68"/>
        <end position="72"/>
    </location>
</feature>
<dbReference type="HOGENOM" id="CLU_050131_3_1_5"/>
<name>E0TEQ8_PARBH</name>
<dbReference type="PANTHER" id="PTHR12151:SF25">
    <property type="entry name" value="LINALOOL DEHYDRATASE_ISOMERASE DOMAIN-CONTAINING PROTEIN"/>
    <property type="match status" value="1"/>
</dbReference>
<organism evidence="4 5">
    <name type="scientific">Parvularcula bermudensis (strain ATCC BAA-594 / HTCC2503 / KCTC 12087)</name>
    <dbReference type="NCBI Taxonomy" id="314260"/>
    <lineage>
        <taxon>Bacteria</taxon>
        <taxon>Pseudomonadati</taxon>
        <taxon>Pseudomonadota</taxon>
        <taxon>Alphaproteobacteria</taxon>
        <taxon>Parvularculales</taxon>
        <taxon>Parvularculaceae</taxon>
        <taxon>Parvularcula</taxon>
    </lineage>
</organism>
<keyword evidence="3" id="KW-1015">Disulfide bond</keyword>
<dbReference type="eggNOG" id="COG1999">
    <property type="taxonomic scope" value="Bacteria"/>
</dbReference>